<feature type="compositionally biased region" description="Low complexity" evidence="2">
    <location>
        <begin position="505"/>
        <end position="524"/>
    </location>
</feature>
<comment type="caution">
    <text evidence="4">The sequence shown here is derived from an EMBL/GenBank/DDBJ whole genome shotgun (WGS) entry which is preliminary data.</text>
</comment>
<feature type="region of interest" description="Disordered" evidence="2">
    <location>
        <begin position="333"/>
        <end position="392"/>
    </location>
</feature>
<keyword evidence="5" id="KW-1185">Reference proteome</keyword>
<feature type="domain" description="Protein phosphatase 1 regulatory subunit 15A/B C-terminal" evidence="3">
    <location>
        <begin position="459"/>
        <end position="674"/>
    </location>
</feature>
<dbReference type="InterPro" id="IPR019523">
    <property type="entry name" value="Prot_Pase1_reg-su15A/B_C"/>
</dbReference>
<evidence type="ECO:0000313" key="4">
    <source>
        <dbReference type="EMBL" id="KAI2659214.1"/>
    </source>
</evidence>
<dbReference type="Pfam" id="PF10488">
    <property type="entry name" value="PP1c_bdg"/>
    <property type="match status" value="1"/>
</dbReference>
<feature type="region of interest" description="Disordered" evidence="2">
    <location>
        <begin position="1"/>
        <end position="21"/>
    </location>
</feature>
<reference evidence="4 5" key="1">
    <citation type="submission" date="2022-01" db="EMBL/GenBank/DDBJ databases">
        <title>A high-quality chromosome-level genome assembly of rohu carp, Labeo rohita.</title>
        <authorList>
            <person name="Arick M.A. II"/>
            <person name="Hsu C.-Y."/>
            <person name="Magbanua Z."/>
            <person name="Pechanova O."/>
            <person name="Grover C."/>
            <person name="Miller E."/>
            <person name="Thrash A."/>
            <person name="Ezzel L."/>
            <person name="Alam S."/>
            <person name="Benzie J."/>
            <person name="Hamilton M."/>
            <person name="Karsi A."/>
            <person name="Lawrence M.L."/>
            <person name="Peterson D.G."/>
        </authorList>
    </citation>
    <scope>NUCLEOTIDE SEQUENCE [LARGE SCALE GENOMIC DNA]</scope>
    <source>
        <strain evidence="5">BAU-BD-2019</strain>
        <tissue evidence="4">Blood</tissue>
    </source>
</reference>
<feature type="compositionally biased region" description="Acidic residues" evidence="2">
    <location>
        <begin position="441"/>
        <end position="462"/>
    </location>
</feature>
<dbReference type="InterPro" id="IPR051254">
    <property type="entry name" value="PPP1R15"/>
</dbReference>
<dbReference type="Proteomes" id="UP000830375">
    <property type="component" value="Unassembled WGS sequence"/>
</dbReference>
<name>A0ABQ8M8L4_LABRO</name>
<dbReference type="EMBL" id="JACTAM010000011">
    <property type="protein sequence ID" value="KAI2659214.1"/>
    <property type="molecule type" value="Genomic_DNA"/>
</dbReference>
<comment type="similarity">
    <text evidence="1">Belongs to the PPP1R15 family.</text>
</comment>
<feature type="compositionally biased region" description="Basic and acidic residues" evidence="2">
    <location>
        <begin position="360"/>
        <end position="381"/>
    </location>
</feature>
<protein>
    <submittedName>
        <fullName evidence="4">Protein phosphatase 1 regulatory subunit 15B</fullName>
    </submittedName>
</protein>
<sequence>MKSLRFSSAASEGNGDVNESSKTAQLALTLRSIWTLKLFPRAGSMSTHGHFSQGDTRSTRDSDERADSSWISVFSLVSRPAWSLLQRYFPGRTQTAFEMNSNLDIGNSLAPLKVAYLQCQHENAPCASSGDPRTLSWFTHDSLSELGIQSTSQKDFSLQKQASVGYLGTAKNLISQVLQNAQEKRRAKPETRCDFGPDTLSVRTTNSWWWGGFWEADDRPPNWLLNGAQSRKETDTSWQHCGEHHSVGYCQSDDGRSMQSEISGPLCSKELTHNASLPKTDSYQLPLDVEQQLLVCSRTYSEVAILTPDQDNGYSSLEEEHSNSKLHMKLLSKEQEVSETASPVGSEDGSSQTNTTGSEFHTEPEEETKERQKEDSEKKAETAPGAENVPILAAPQCQNKVIAYIMGSPCSGESESEDDSDWDSNDDDGFDSEGSSHFSDSEDLDDSDDESEEDSDGEEADSEAERLWNSLCQNGDPYNPRNFTAPIRTASKPSPATTDSSVSESPPALMSSHLSSPPSSPSLSENESGEDACEMDEEENLRLWNSFSCSADPYSLLNFQAPIHTRKTSKGCRREKVPGMPLYKREDAEERLDSGFSEISPVPCSSSATAVQLKKVTFVEEVEEFYASSDEDRHGPWEEIARDRCRFQRRVQEVEETISYCLSPTFRLDIFQRLHSTSLLTNPSSCNLKAKDNILLLCKASLSQALVFDATGAHRVKDSPPPEKSPSLPTLNLVVFCRS</sequence>
<feature type="compositionally biased region" description="Acidic residues" evidence="2">
    <location>
        <begin position="414"/>
        <end position="431"/>
    </location>
</feature>
<evidence type="ECO:0000313" key="5">
    <source>
        <dbReference type="Proteomes" id="UP000830375"/>
    </source>
</evidence>
<dbReference type="PANTHER" id="PTHR16489:SF11">
    <property type="entry name" value="PROTEIN PHOSPHATASE 1 REGULATORY SUBUNIT 15B"/>
    <property type="match status" value="1"/>
</dbReference>
<evidence type="ECO:0000256" key="2">
    <source>
        <dbReference type="SAM" id="MobiDB-lite"/>
    </source>
</evidence>
<dbReference type="PANTHER" id="PTHR16489">
    <property type="entry name" value="GH11727P"/>
    <property type="match status" value="1"/>
</dbReference>
<proteinExistence type="inferred from homology"/>
<feature type="compositionally biased region" description="Acidic residues" evidence="2">
    <location>
        <begin position="527"/>
        <end position="537"/>
    </location>
</feature>
<evidence type="ECO:0000256" key="1">
    <source>
        <dbReference type="ARBA" id="ARBA00010161"/>
    </source>
</evidence>
<feature type="region of interest" description="Disordered" evidence="2">
    <location>
        <begin position="408"/>
        <end position="537"/>
    </location>
</feature>
<feature type="compositionally biased region" description="Polar residues" evidence="2">
    <location>
        <begin position="491"/>
        <end position="504"/>
    </location>
</feature>
<accession>A0ABQ8M8L4</accession>
<feature type="compositionally biased region" description="Polar residues" evidence="2">
    <location>
        <begin position="338"/>
        <end position="358"/>
    </location>
</feature>
<gene>
    <name evidence="4" type="ORF">H4Q32_023457</name>
</gene>
<evidence type="ECO:0000259" key="3">
    <source>
        <dbReference type="Pfam" id="PF10488"/>
    </source>
</evidence>
<organism evidence="4 5">
    <name type="scientific">Labeo rohita</name>
    <name type="common">Indian major carp</name>
    <name type="synonym">Cyprinus rohita</name>
    <dbReference type="NCBI Taxonomy" id="84645"/>
    <lineage>
        <taxon>Eukaryota</taxon>
        <taxon>Metazoa</taxon>
        <taxon>Chordata</taxon>
        <taxon>Craniata</taxon>
        <taxon>Vertebrata</taxon>
        <taxon>Euteleostomi</taxon>
        <taxon>Actinopterygii</taxon>
        <taxon>Neopterygii</taxon>
        <taxon>Teleostei</taxon>
        <taxon>Ostariophysi</taxon>
        <taxon>Cypriniformes</taxon>
        <taxon>Cyprinidae</taxon>
        <taxon>Labeoninae</taxon>
        <taxon>Labeonini</taxon>
        <taxon>Labeo</taxon>
    </lineage>
</organism>